<proteinExistence type="predicted"/>
<feature type="region of interest" description="Disordered" evidence="1">
    <location>
        <begin position="161"/>
        <end position="180"/>
    </location>
</feature>
<protein>
    <submittedName>
        <fullName evidence="2">Uncharacterized protein</fullName>
    </submittedName>
</protein>
<evidence type="ECO:0000313" key="3">
    <source>
        <dbReference type="Proteomes" id="UP000717696"/>
    </source>
</evidence>
<comment type="caution">
    <text evidence="2">The sequence shown here is derived from an EMBL/GenBank/DDBJ whole genome shotgun (WGS) entry which is preliminary data.</text>
</comment>
<organism evidence="2 3">
    <name type="scientific">Dactylonectria estremocensis</name>
    <dbReference type="NCBI Taxonomy" id="1079267"/>
    <lineage>
        <taxon>Eukaryota</taxon>
        <taxon>Fungi</taxon>
        <taxon>Dikarya</taxon>
        <taxon>Ascomycota</taxon>
        <taxon>Pezizomycotina</taxon>
        <taxon>Sordariomycetes</taxon>
        <taxon>Hypocreomycetidae</taxon>
        <taxon>Hypocreales</taxon>
        <taxon>Nectriaceae</taxon>
        <taxon>Dactylonectria</taxon>
    </lineage>
</organism>
<evidence type="ECO:0000313" key="2">
    <source>
        <dbReference type="EMBL" id="KAH7142897.1"/>
    </source>
</evidence>
<dbReference type="Proteomes" id="UP000717696">
    <property type="component" value="Unassembled WGS sequence"/>
</dbReference>
<accession>A0A9P9ERP5</accession>
<dbReference type="OrthoDB" id="5111893at2759"/>
<evidence type="ECO:0000256" key="1">
    <source>
        <dbReference type="SAM" id="MobiDB-lite"/>
    </source>
</evidence>
<dbReference type="AlphaFoldDB" id="A0A9P9ERP5"/>
<feature type="region of interest" description="Disordered" evidence="1">
    <location>
        <begin position="232"/>
        <end position="291"/>
    </location>
</feature>
<keyword evidence="3" id="KW-1185">Reference proteome</keyword>
<name>A0A9P9ERP5_9HYPO</name>
<dbReference type="EMBL" id="JAGMUU010000011">
    <property type="protein sequence ID" value="KAH7142897.1"/>
    <property type="molecule type" value="Genomic_DNA"/>
</dbReference>
<sequence>MAEVLGAESLAGTIVHCQAAQPPPACPSFPACPACPSCPACPVPGCPVCPICPVCPVSPGFAACPAAASTSPSVGLAALWAAFLVFLAPSFFTDQGRAFWVALWDFLCDRLPPWWAVVSGWIPVPGWVSTWVLAPFLAVCRFTGRLCCCLCPCGCGRRADNHDNDNGPDNGPDRDPDRDLKQGSVIAESTRASSIKTAHDPPPSHPASGSSFDPNFLAQTRAAVSSSVALADSASTSVSARGPKTTALPARGRRPPRGKAQPLGVNLGQAFHRPGKAPAQGKGKDKDKATGTVGLAALEELMLQ</sequence>
<gene>
    <name evidence="2" type="ORF">B0J13DRAFT_556171</name>
</gene>
<feature type="region of interest" description="Disordered" evidence="1">
    <location>
        <begin position="189"/>
        <end position="214"/>
    </location>
</feature>
<reference evidence="2" key="1">
    <citation type="journal article" date="2021" name="Nat. Commun.">
        <title>Genetic determinants of endophytism in the Arabidopsis root mycobiome.</title>
        <authorList>
            <person name="Mesny F."/>
            <person name="Miyauchi S."/>
            <person name="Thiergart T."/>
            <person name="Pickel B."/>
            <person name="Atanasova L."/>
            <person name="Karlsson M."/>
            <person name="Huettel B."/>
            <person name="Barry K.W."/>
            <person name="Haridas S."/>
            <person name="Chen C."/>
            <person name="Bauer D."/>
            <person name="Andreopoulos W."/>
            <person name="Pangilinan J."/>
            <person name="LaButti K."/>
            <person name="Riley R."/>
            <person name="Lipzen A."/>
            <person name="Clum A."/>
            <person name="Drula E."/>
            <person name="Henrissat B."/>
            <person name="Kohler A."/>
            <person name="Grigoriev I.V."/>
            <person name="Martin F.M."/>
            <person name="Hacquard S."/>
        </authorList>
    </citation>
    <scope>NUCLEOTIDE SEQUENCE</scope>
    <source>
        <strain evidence="2">MPI-CAGE-AT-0021</strain>
    </source>
</reference>